<keyword evidence="2" id="KW-1133">Transmembrane helix</keyword>
<dbReference type="EC" id="2.4.-.-" evidence="4"/>
<accession>A0ABV4Q559</accession>
<keyword evidence="5" id="KW-1185">Reference proteome</keyword>
<gene>
    <name evidence="4" type="ORF">SM611_05055</name>
</gene>
<feature type="transmembrane region" description="Helical" evidence="2">
    <location>
        <begin position="339"/>
        <end position="360"/>
    </location>
</feature>
<feature type="domain" description="Glycosyltransferase 2-like" evidence="3">
    <location>
        <begin position="47"/>
        <end position="219"/>
    </location>
</feature>
<dbReference type="Pfam" id="PF00535">
    <property type="entry name" value="Glycos_transf_2"/>
    <property type="match status" value="1"/>
</dbReference>
<dbReference type="NCBIfam" id="TIGR03469">
    <property type="entry name" value="HpnB"/>
    <property type="match status" value="1"/>
</dbReference>
<name>A0ABV4Q559_9ACTN</name>
<sequence length="407" mass="43435">MVIVDVLALAALAGWLYLALGHGAFWRTGPGLPERDDPPEWPEVAAVVPARDEAAILPETLPTLVAQEYPGVFRVIVVDDASGDGTGETAARFTDHVVSARERPDGWAGKVWAMSEGVRAAGDPDLYLFTDADIAYAPGTLKRLVAEAEAESGTAGERRDLVSQMATLSIRTRWEKVIVPAFVYFFAQLYPFRRVSRDGARTAAAAGGCMLVRRAALERAGGLAAIRGALIDDVAVGRLVKRAGGRCRLDLTRDVVSRRPYPRLADLWTMIARSAYHQLRYSPVLLAGTVLGMLLLYAVPPAATLAGALAGPAPAALTAGALAWTIMTLSHVPLLRFYGLSPLRAIALPAVALMYAAMTVDSARRHRTGRGGAWKGRTAVPVQSGKTARAATATCAESAPRRHDDRP</sequence>
<evidence type="ECO:0000259" key="3">
    <source>
        <dbReference type="Pfam" id="PF00535"/>
    </source>
</evidence>
<reference evidence="4 5" key="1">
    <citation type="submission" date="2023-11" db="EMBL/GenBank/DDBJ databases">
        <title>Actinomadura monticuli sp. nov., isolated from volcanic ash.</title>
        <authorList>
            <person name="Lee S.D."/>
            <person name="Yang H."/>
            <person name="Kim I.S."/>
        </authorList>
    </citation>
    <scope>NUCLEOTIDE SEQUENCE [LARGE SCALE GENOMIC DNA]</scope>
    <source>
        <strain evidence="4 5">DLS-62</strain>
    </source>
</reference>
<keyword evidence="4" id="KW-0328">Glycosyltransferase</keyword>
<proteinExistence type="predicted"/>
<feature type="transmembrane region" description="Helical" evidence="2">
    <location>
        <begin position="306"/>
        <end position="327"/>
    </location>
</feature>
<keyword evidence="2" id="KW-0812">Transmembrane</keyword>
<keyword evidence="4" id="KW-0808">Transferase</keyword>
<dbReference type="SUPFAM" id="SSF53448">
    <property type="entry name" value="Nucleotide-diphospho-sugar transferases"/>
    <property type="match status" value="1"/>
</dbReference>
<evidence type="ECO:0000313" key="4">
    <source>
        <dbReference type="EMBL" id="MFA1538292.1"/>
    </source>
</evidence>
<feature type="compositionally biased region" description="Low complexity" evidence="1">
    <location>
        <begin position="387"/>
        <end position="398"/>
    </location>
</feature>
<comment type="caution">
    <text evidence="4">The sequence shown here is derived from an EMBL/GenBank/DDBJ whole genome shotgun (WGS) entry which is preliminary data.</text>
</comment>
<protein>
    <submittedName>
        <fullName evidence="4">Glycosyltransferase</fullName>
        <ecNumber evidence="4">2.4.-.-</ecNumber>
    </submittedName>
</protein>
<feature type="region of interest" description="Disordered" evidence="1">
    <location>
        <begin position="367"/>
        <end position="407"/>
    </location>
</feature>
<keyword evidence="2" id="KW-0472">Membrane</keyword>
<dbReference type="InterPro" id="IPR017832">
    <property type="entry name" value="Glyco_trans_2_hopen-assoc_HpnB"/>
</dbReference>
<dbReference type="EMBL" id="JAXCEI010000002">
    <property type="protein sequence ID" value="MFA1538292.1"/>
    <property type="molecule type" value="Genomic_DNA"/>
</dbReference>
<evidence type="ECO:0000256" key="1">
    <source>
        <dbReference type="SAM" id="MobiDB-lite"/>
    </source>
</evidence>
<dbReference type="GO" id="GO:0016757">
    <property type="term" value="F:glycosyltransferase activity"/>
    <property type="evidence" value="ECO:0007669"/>
    <property type="project" value="UniProtKB-KW"/>
</dbReference>
<dbReference type="InterPro" id="IPR029044">
    <property type="entry name" value="Nucleotide-diphossugar_trans"/>
</dbReference>
<dbReference type="PANTHER" id="PTHR43646:SF3">
    <property type="entry name" value="SLR1566 PROTEIN"/>
    <property type="match status" value="1"/>
</dbReference>
<dbReference type="Gene3D" id="3.90.550.10">
    <property type="entry name" value="Spore Coat Polysaccharide Biosynthesis Protein SpsA, Chain A"/>
    <property type="match status" value="1"/>
</dbReference>
<dbReference type="InterPro" id="IPR001173">
    <property type="entry name" value="Glyco_trans_2-like"/>
</dbReference>
<organism evidence="4 5">
    <name type="scientific">Actinomadura monticuli</name>
    <dbReference type="NCBI Taxonomy" id="3097367"/>
    <lineage>
        <taxon>Bacteria</taxon>
        <taxon>Bacillati</taxon>
        <taxon>Actinomycetota</taxon>
        <taxon>Actinomycetes</taxon>
        <taxon>Streptosporangiales</taxon>
        <taxon>Thermomonosporaceae</taxon>
        <taxon>Actinomadura</taxon>
    </lineage>
</organism>
<evidence type="ECO:0000256" key="2">
    <source>
        <dbReference type="SAM" id="Phobius"/>
    </source>
</evidence>
<dbReference type="RefSeq" id="WP_371947632.1">
    <property type="nucleotide sequence ID" value="NZ_JAXCEI010000002.1"/>
</dbReference>
<dbReference type="Proteomes" id="UP001569963">
    <property type="component" value="Unassembled WGS sequence"/>
</dbReference>
<dbReference type="PANTHER" id="PTHR43646">
    <property type="entry name" value="GLYCOSYLTRANSFERASE"/>
    <property type="match status" value="1"/>
</dbReference>
<evidence type="ECO:0000313" key="5">
    <source>
        <dbReference type="Proteomes" id="UP001569963"/>
    </source>
</evidence>
<feature type="transmembrane region" description="Helical" evidence="2">
    <location>
        <begin position="281"/>
        <end position="299"/>
    </location>
</feature>